<dbReference type="RefSeq" id="XP_053058619.1">
    <property type="nucleotide sequence ID" value="XM_053202644.1"/>
</dbReference>
<accession>A0ABM3NGR8</accession>
<name>A0ABM3NGR8_ACIJB</name>
<proteinExistence type="predicted"/>
<sequence>MVPSPNCAMLPASGHAGSIPPGYFVHPDTGRVLPEAGNLGYDLQGATLVPTTDFGSGGVRTSEAAILPYVPYPTCPATGSPPTARLPVLQPRRTSQMGAVMTDPATGIEVPVLAVTLHPQTRQWLALGGTYCNPLTKTLAPLELGGPMEDPVTGGISPILGVGLDEDTGVLSASVLCSQPLLSALGLPFLLHPPCSGPGCKLHPKPLFPPFLLTLLLPHLRSASRLCWPFPISSTVSRGERDPSWLCSKSKGRFSTKKGHLLLPPPLYPSALSPSPIV</sequence>
<organism evidence="1 2">
    <name type="scientific">Acinonyx jubatus</name>
    <name type="common">Cheetah</name>
    <dbReference type="NCBI Taxonomy" id="32536"/>
    <lineage>
        <taxon>Eukaryota</taxon>
        <taxon>Metazoa</taxon>
        <taxon>Chordata</taxon>
        <taxon>Craniata</taxon>
        <taxon>Vertebrata</taxon>
        <taxon>Euteleostomi</taxon>
        <taxon>Mammalia</taxon>
        <taxon>Eutheria</taxon>
        <taxon>Laurasiatheria</taxon>
        <taxon>Carnivora</taxon>
        <taxon>Feliformia</taxon>
        <taxon>Felidae</taxon>
        <taxon>Felinae</taxon>
        <taxon>Acinonyx</taxon>
    </lineage>
</organism>
<dbReference type="Proteomes" id="UP001652583">
    <property type="component" value="Chromosome D1"/>
</dbReference>
<evidence type="ECO:0000313" key="2">
    <source>
        <dbReference type="RefSeq" id="XP_053058619.1"/>
    </source>
</evidence>
<dbReference type="PANTHER" id="PTHR47236">
    <property type="entry name" value="GENE, 32742-RELATED-RELATED"/>
    <property type="match status" value="1"/>
</dbReference>
<protein>
    <submittedName>
        <fullName evidence="2">Uncharacterized protein LOC128311700</fullName>
    </submittedName>
</protein>
<keyword evidence="1" id="KW-1185">Reference proteome</keyword>
<dbReference type="GeneID" id="128311700"/>
<dbReference type="PANTHER" id="PTHR47236:SF5">
    <property type="entry name" value="GENE, 32742-RELATED"/>
    <property type="match status" value="1"/>
</dbReference>
<evidence type="ECO:0000313" key="1">
    <source>
        <dbReference type="Proteomes" id="UP001652583"/>
    </source>
</evidence>
<gene>
    <name evidence="2" type="primary">LOC128311700</name>
</gene>
<reference evidence="2" key="1">
    <citation type="submission" date="2025-08" db="UniProtKB">
        <authorList>
            <consortium name="RefSeq"/>
        </authorList>
    </citation>
    <scope>IDENTIFICATION</scope>
    <source>
        <tissue evidence="2">Blood</tissue>
    </source>
</reference>